<name>A0A382F5Q2_9ZZZZ</name>
<gene>
    <name evidence="2" type="ORF">METZ01_LOCUS210251</name>
</gene>
<reference evidence="2" key="1">
    <citation type="submission" date="2018-05" db="EMBL/GenBank/DDBJ databases">
        <authorList>
            <person name="Lanie J.A."/>
            <person name="Ng W.-L."/>
            <person name="Kazmierczak K.M."/>
            <person name="Andrzejewski T.M."/>
            <person name="Davidsen T.M."/>
            <person name="Wayne K.J."/>
            <person name="Tettelin H."/>
            <person name="Glass J.I."/>
            <person name="Rusch D."/>
            <person name="Podicherti R."/>
            <person name="Tsui H.-C.T."/>
            <person name="Winkler M.E."/>
        </authorList>
    </citation>
    <scope>NUCLEOTIDE SEQUENCE</scope>
</reference>
<evidence type="ECO:0000256" key="1">
    <source>
        <dbReference type="SAM" id="Phobius"/>
    </source>
</evidence>
<evidence type="ECO:0000313" key="2">
    <source>
        <dbReference type="EMBL" id="SVB57397.1"/>
    </source>
</evidence>
<keyword evidence="1" id="KW-1133">Transmembrane helix</keyword>
<dbReference type="EMBL" id="UINC01047748">
    <property type="protein sequence ID" value="SVB57397.1"/>
    <property type="molecule type" value="Genomic_DNA"/>
</dbReference>
<feature type="transmembrane region" description="Helical" evidence="1">
    <location>
        <begin position="148"/>
        <end position="166"/>
    </location>
</feature>
<sequence length="170" mass="19075">ENVDFSWDSTKYEDGECLMEIECIDRWGGVSTLYRNLDVKNQGLIYSVAPSNVNTGVVTKVNAIIDYEDPESVSMIIAKTAEGVLADGQKIPMYKEGNYYYGDLFFENEGFYVYSIEVDTGHGKLSSYEQTIMVSSQQEIVKGAEENMLSGLGLLPILFMICFIALRRRG</sequence>
<protein>
    <recommendedName>
        <fullName evidence="3">YtkA-like domain-containing protein</fullName>
    </recommendedName>
</protein>
<proteinExistence type="predicted"/>
<keyword evidence="1" id="KW-0812">Transmembrane</keyword>
<accession>A0A382F5Q2</accession>
<keyword evidence="1" id="KW-0472">Membrane</keyword>
<evidence type="ECO:0008006" key="3">
    <source>
        <dbReference type="Google" id="ProtNLM"/>
    </source>
</evidence>
<feature type="non-terminal residue" evidence="2">
    <location>
        <position position="1"/>
    </location>
</feature>
<dbReference type="AlphaFoldDB" id="A0A382F5Q2"/>
<organism evidence="2">
    <name type="scientific">marine metagenome</name>
    <dbReference type="NCBI Taxonomy" id="408172"/>
    <lineage>
        <taxon>unclassified sequences</taxon>
        <taxon>metagenomes</taxon>
        <taxon>ecological metagenomes</taxon>
    </lineage>
</organism>